<sequence>MEEGQPRYSTEISDEYRFKYKQKIPRTPGLFYGDDREVIFKTMNALTYGAITVLVGATYGVTAGLVAKVRGKSDGWNHLCAGLVSGQVLGSFYKSVLIARWFSATFATLGFFIKEFADNDRFITDIGPANLPFLNFSELSLFTKRPPREGVKDSS</sequence>
<reference evidence="2" key="1">
    <citation type="submission" date="2021-04" db="EMBL/GenBank/DDBJ databases">
        <authorList>
            <consortium name="Molecular Ecology Group"/>
        </authorList>
    </citation>
    <scope>NUCLEOTIDE SEQUENCE</scope>
</reference>
<keyword evidence="3" id="KW-1185">Reference proteome</keyword>
<proteinExistence type="predicted"/>
<dbReference type="AlphaFoldDB" id="A0A8S3YZF5"/>
<organism evidence="2 3">
    <name type="scientific">Candidula unifasciata</name>
    <dbReference type="NCBI Taxonomy" id="100452"/>
    <lineage>
        <taxon>Eukaryota</taxon>
        <taxon>Metazoa</taxon>
        <taxon>Spiralia</taxon>
        <taxon>Lophotrochozoa</taxon>
        <taxon>Mollusca</taxon>
        <taxon>Gastropoda</taxon>
        <taxon>Heterobranchia</taxon>
        <taxon>Euthyneura</taxon>
        <taxon>Panpulmonata</taxon>
        <taxon>Eupulmonata</taxon>
        <taxon>Stylommatophora</taxon>
        <taxon>Helicina</taxon>
        <taxon>Helicoidea</taxon>
        <taxon>Geomitridae</taxon>
        <taxon>Candidula</taxon>
    </lineage>
</organism>
<keyword evidence="1" id="KW-0812">Transmembrane</keyword>
<dbReference type="EMBL" id="CAJHNH020001224">
    <property type="protein sequence ID" value="CAG5122079.1"/>
    <property type="molecule type" value="Genomic_DNA"/>
</dbReference>
<evidence type="ECO:0000313" key="2">
    <source>
        <dbReference type="EMBL" id="CAG5122079.1"/>
    </source>
</evidence>
<keyword evidence="1" id="KW-0472">Membrane</keyword>
<name>A0A8S3YZF5_9EUPU</name>
<evidence type="ECO:0000313" key="3">
    <source>
        <dbReference type="Proteomes" id="UP000678393"/>
    </source>
</evidence>
<gene>
    <name evidence="2" type="ORF">CUNI_LOCUS7637</name>
</gene>
<protein>
    <recommendedName>
        <fullName evidence="4">NADH-ubiquinone oxidoreductase subunit B14.7</fullName>
    </recommendedName>
</protein>
<evidence type="ECO:0000256" key="1">
    <source>
        <dbReference type="SAM" id="Phobius"/>
    </source>
</evidence>
<feature type="transmembrane region" description="Helical" evidence="1">
    <location>
        <begin position="45"/>
        <end position="67"/>
    </location>
</feature>
<evidence type="ECO:0008006" key="4">
    <source>
        <dbReference type="Google" id="ProtNLM"/>
    </source>
</evidence>
<dbReference type="Proteomes" id="UP000678393">
    <property type="component" value="Unassembled WGS sequence"/>
</dbReference>
<accession>A0A8S3YZF5</accession>
<keyword evidence="1" id="KW-1133">Transmembrane helix</keyword>
<comment type="caution">
    <text evidence="2">The sequence shown here is derived from an EMBL/GenBank/DDBJ whole genome shotgun (WGS) entry which is preliminary data.</text>
</comment>
<feature type="transmembrane region" description="Helical" evidence="1">
    <location>
        <begin position="92"/>
        <end position="113"/>
    </location>
</feature>